<gene>
    <name evidence="2" type="ORF">JOC54_003210</name>
</gene>
<evidence type="ECO:0000313" key="2">
    <source>
        <dbReference type="EMBL" id="MBM7839930.1"/>
    </source>
</evidence>
<keyword evidence="1" id="KW-0812">Transmembrane</keyword>
<feature type="transmembrane region" description="Helical" evidence="1">
    <location>
        <begin position="5"/>
        <end position="25"/>
    </location>
</feature>
<dbReference type="EMBL" id="JAFBCV010000010">
    <property type="protein sequence ID" value="MBM7839930.1"/>
    <property type="molecule type" value="Genomic_DNA"/>
</dbReference>
<dbReference type="RefSeq" id="WP_204467262.1">
    <property type="nucleotide sequence ID" value="NZ_JAFBCV010000010.1"/>
</dbReference>
<keyword evidence="1" id="KW-0472">Membrane</keyword>
<evidence type="ECO:0000313" key="3">
    <source>
        <dbReference type="Proteomes" id="UP001179280"/>
    </source>
</evidence>
<sequence>MKQFVVIMGVSLVGLVGAYILSLIVDASGFLAEFVFIPLFGIVIGLLAILISKVNKLLNLQKRDESFLWI</sequence>
<protein>
    <submittedName>
        <fullName evidence="2">Uncharacterized protein</fullName>
    </submittedName>
</protein>
<evidence type="ECO:0000256" key="1">
    <source>
        <dbReference type="SAM" id="Phobius"/>
    </source>
</evidence>
<name>A0ABS2SXH0_9BACI</name>
<comment type="caution">
    <text evidence="2">The sequence shown here is derived from an EMBL/GenBank/DDBJ whole genome shotgun (WGS) entry which is preliminary data.</text>
</comment>
<organism evidence="2 3">
    <name type="scientific">Shouchella xiaoxiensis</name>
    <dbReference type="NCBI Taxonomy" id="766895"/>
    <lineage>
        <taxon>Bacteria</taxon>
        <taxon>Bacillati</taxon>
        <taxon>Bacillota</taxon>
        <taxon>Bacilli</taxon>
        <taxon>Bacillales</taxon>
        <taxon>Bacillaceae</taxon>
        <taxon>Shouchella</taxon>
    </lineage>
</organism>
<keyword evidence="1" id="KW-1133">Transmembrane helix</keyword>
<dbReference type="Proteomes" id="UP001179280">
    <property type="component" value="Unassembled WGS sequence"/>
</dbReference>
<keyword evidence="3" id="KW-1185">Reference proteome</keyword>
<feature type="transmembrane region" description="Helical" evidence="1">
    <location>
        <begin position="31"/>
        <end position="52"/>
    </location>
</feature>
<accession>A0ABS2SXH0</accession>
<reference evidence="2" key="1">
    <citation type="submission" date="2021-01" db="EMBL/GenBank/DDBJ databases">
        <title>Genomic Encyclopedia of Type Strains, Phase IV (KMG-IV): sequencing the most valuable type-strain genomes for metagenomic binning, comparative biology and taxonomic classification.</title>
        <authorList>
            <person name="Goeker M."/>
        </authorList>
    </citation>
    <scope>NUCLEOTIDE SEQUENCE</scope>
    <source>
        <strain evidence="2">DSM 21943</strain>
    </source>
</reference>
<proteinExistence type="predicted"/>